<proteinExistence type="predicted"/>
<organism evidence="2 3">
    <name type="scientific">Pyxidicoccus parkwayensis</name>
    <dbReference type="NCBI Taxonomy" id="2813578"/>
    <lineage>
        <taxon>Bacteria</taxon>
        <taxon>Pseudomonadati</taxon>
        <taxon>Myxococcota</taxon>
        <taxon>Myxococcia</taxon>
        <taxon>Myxococcales</taxon>
        <taxon>Cystobacterineae</taxon>
        <taxon>Myxococcaceae</taxon>
        <taxon>Pyxidicoccus</taxon>
    </lineage>
</organism>
<dbReference type="EMBL" id="CP071090">
    <property type="protein sequence ID" value="QSQ19001.1"/>
    <property type="molecule type" value="Genomic_DNA"/>
</dbReference>
<sequence>MNPRSSQCPDAGREPPGVVRSSSPLSSPLWCVLPLLLWVGCSGSGNRPAPTPTPGEDSQDAGCVEPPPQQTPDAGERSDVLTPSRLLRRASLALRGTPPTDAEYAEQESAGDDTAQRAFVDTFVDETLQQPVFYRTMFEQARDWFNIPLIPRTADEPEYGVQQQRSIQRCPDGTAKAGAWKYFRGDNNACSGQKPDGTTPADEVSIEPWWAPGTTVTLVGYAANLSATGTGSVNGNPVTITCATSGPEGTCGCGPHAVRCHADFQTYAGFEDFVPYNGEGQRRLASEEPARLFAHLAWHDRPMTDLILGAYSVAPTRLQAAYVMQGIEGGATSLLDDDSWWRPSRFSSAPVDPEHTAGDPAAWREYSVPARNPFLLAERDYRFDPRTTTGAAKGIPAAGMLTSLGFLNAYPRERVRGARALETLACEVLAPPSGQTFNEYKRDPGTEGPCQHCHRRLDPAAIHFKRYAKQGSATEGWGAKYLMPGVGTVWHWPARWRTGEYPYGGDPFAHWNRWYAADTLLTPVTEAQAQTNPEALFIDFLPPEHTLLGQVSDGTVGPLGFAKLILAAGAFDKCVVRHLHAQVLGRDIDPAKEAGYLDEQTARFIAGGRKVRPFVKALTQSDLFRRGR</sequence>
<accession>A0ABX7NJJ1</accession>
<reference evidence="2 3" key="1">
    <citation type="submission" date="2021-02" db="EMBL/GenBank/DDBJ databases">
        <title>De Novo genome assembly of isolated myxobacteria.</title>
        <authorList>
            <person name="Stevens D.C."/>
        </authorList>
    </citation>
    <scope>NUCLEOTIDE SEQUENCE [LARGE SCALE GENOMIC DNA]</scope>
    <source>
        <strain evidence="3">SCPEA02</strain>
    </source>
</reference>
<feature type="compositionally biased region" description="Low complexity" evidence="1">
    <location>
        <begin position="15"/>
        <end position="25"/>
    </location>
</feature>
<name>A0ABX7NJJ1_9BACT</name>
<evidence type="ECO:0008006" key="4">
    <source>
        <dbReference type="Google" id="ProtNLM"/>
    </source>
</evidence>
<evidence type="ECO:0000256" key="1">
    <source>
        <dbReference type="SAM" id="MobiDB-lite"/>
    </source>
</evidence>
<feature type="region of interest" description="Disordered" evidence="1">
    <location>
        <begin position="1"/>
        <end position="25"/>
    </location>
</feature>
<evidence type="ECO:0000313" key="2">
    <source>
        <dbReference type="EMBL" id="QSQ19001.1"/>
    </source>
</evidence>
<feature type="region of interest" description="Disordered" evidence="1">
    <location>
        <begin position="94"/>
        <end position="113"/>
    </location>
</feature>
<dbReference type="Proteomes" id="UP000662747">
    <property type="component" value="Chromosome"/>
</dbReference>
<protein>
    <recommendedName>
        <fullName evidence="4">Lipoprotein</fullName>
    </recommendedName>
</protein>
<keyword evidence="3" id="KW-1185">Reference proteome</keyword>
<evidence type="ECO:0000313" key="3">
    <source>
        <dbReference type="Proteomes" id="UP000662747"/>
    </source>
</evidence>
<feature type="region of interest" description="Disordered" evidence="1">
    <location>
        <begin position="43"/>
        <end position="81"/>
    </location>
</feature>
<gene>
    <name evidence="2" type="ORF">JY651_27025</name>
</gene>